<feature type="domain" description="Urease accessory protein UreH-like transmembrane" evidence="2">
    <location>
        <begin position="80"/>
        <end position="204"/>
    </location>
</feature>
<keyword evidence="4" id="KW-1185">Reference proteome</keyword>
<proteinExistence type="predicted"/>
<dbReference type="PANTHER" id="PTHR33876:SF4">
    <property type="entry name" value="CHLOROPLAST PROTEIN FOR GROWTH AND FERTILITY 2"/>
    <property type="match status" value="1"/>
</dbReference>
<organism evidence="3 4">
    <name type="scientific">Niallia oryzisoli</name>
    <dbReference type="NCBI Taxonomy" id="1737571"/>
    <lineage>
        <taxon>Bacteria</taxon>
        <taxon>Bacillati</taxon>
        <taxon>Bacillota</taxon>
        <taxon>Bacilli</taxon>
        <taxon>Bacillales</taxon>
        <taxon>Bacillaceae</taxon>
        <taxon>Niallia</taxon>
    </lineage>
</organism>
<name>A0ABZ2CPG0_9BACI</name>
<keyword evidence="1" id="KW-1133">Transmembrane helix</keyword>
<dbReference type="EMBL" id="CP137640">
    <property type="protein sequence ID" value="WVX84261.1"/>
    <property type="molecule type" value="Genomic_DNA"/>
</dbReference>
<dbReference type="Pfam" id="PF13386">
    <property type="entry name" value="DsbD_2"/>
    <property type="match status" value="1"/>
</dbReference>
<sequence length="222" mass="24416">MDVTLISVLAIGFLLGIKHAVEPDHVIAVSTIASQSKKLWQASLAGVFWGIGHTATLFIIGIVLIMLNNDIPEKWSLSLEFLVGIMLVYLGVASMLSIRKKREFDKQQIELHNPPIKKTTYYKSVFIGFVHGLAGSAAMVILTMSTVKSVWEGALYIIVFGVGTVIGMLLFTTIIGVPFILNMKSKVTSRALIFATGAISTIFGFYYMYNLGFNDGLFSLWI</sequence>
<evidence type="ECO:0000313" key="3">
    <source>
        <dbReference type="EMBL" id="WVX84261.1"/>
    </source>
</evidence>
<gene>
    <name evidence="3" type="ORF">R4Z09_15425</name>
</gene>
<reference evidence="3 4" key="1">
    <citation type="submission" date="2023-10" db="EMBL/GenBank/DDBJ databases">
        <title>Niallia locisalis sp.nov. isolated from a salt pond sample.</title>
        <authorList>
            <person name="Li X.-J."/>
            <person name="Dong L."/>
        </authorList>
    </citation>
    <scope>NUCLEOTIDE SEQUENCE [LARGE SCALE GENOMIC DNA]</scope>
    <source>
        <strain evidence="3 4">DSM 29761</strain>
    </source>
</reference>
<dbReference type="PANTHER" id="PTHR33876">
    <property type="entry name" value="UNNAMED PRODUCT"/>
    <property type="match status" value="1"/>
</dbReference>
<keyword evidence="1" id="KW-0472">Membrane</keyword>
<feature type="transmembrane region" description="Helical" evidence="1">
    <location>
        <begin position="79"/>
        <end position="99"/>
    </location>
</feature>
<feature type="transmembrane region" description="Helical" evidence="1">
    <location>
        <begin position="44"/>
        <end position="67"/>
    </location>
</feature>
<feature type="transmembrane region" description="Helical" evidence="1">
    <location>
        <begin position="120"/>
        <end position="142"/>
    </location>
</feature>
<evidence type="ECO:0000256" key="1">
    <source>
        <dbReference type="SAM" id="Phobius"/>
    </source>
</evidence>
<feature type="transmembrane region" description="Helical" evidence="1">
    <location>
        <begin position="154"/>
        <end position="179"/>
    </location>
</feature>
<protein>
    <submittedName>
        <fullName evidence="3">Sulfite exporter TauE/SafE family protein</fullName>
    </submittedName>
</protein>
<dbReference type="InterPro" id="IPR052776">
    <property type="entry name" value="Chloro_ReproSupport/MetalTrans"/>
</dbReference>
<dbReference type="Proteomes" id="UP001357223">
    <property type="component" value="Chromosome"/>
</dbReference>
<feature type="transmembrane region" description="Helical" evidence="1">
    <location>
        <begin position="191"/>
        <end position="209"/>
    </location>
</feature>
<accession>A0ABZ2CPG0</accession>
<keyword evidence="1" id="KW-0812">Transmembrane</keyword>
<evidence type="ECO:0000259" key="2">
    <source>
        <dbReference type="Pfam" id="PF13386"/>
    </source>
</evidence>
<dbReference type="InterPro" id="IPR039447">
    <property type="entry name" value="UreH-like_TM_dom"/>
</dbReference>
<evidence type="ECO:0000313" key="4">
    <source>
        <dbReference type="Proteomes" id="UP001357223"/>
    </source>
</evidence>
<dbReference type="RefSeq" id="WP_338453134.1">
    <property type="nucleotide sequence ID" value="NZ_CP137640.1"/>
</dbReference>